<gene>
    <name evidence="1" type="ORF">NC653_029375</name>
    <name evidence="2" type="ORF">NC653_029378</name>
</gene>
<evidence type="ECO:0000313" key="1">
    <source>
        <dbReference type="EMBL" id="KAJ6977446.1"/>
    </source>
</evidence>
<accession>A0AAD6M2B6</accession>
<protein>
    <submittedName>
        <fullName evidence="1">Uncharacterized protein</fullName>
    </submittedName>
</protein>
<evidence type="ECO:0000313" key="3">
    <source>
        <dbReference type="Proteomes" id="UP001164929"/>
    </source>
</evidence>
<dbReference type="EMBL" id="JAQIZT010000012">
    <property type="protein sequence ID" value="KAJ6977446.1"/>
    <property type="molecule type" value="Genomic_DNA"/>
</dbReference>
<keyword evidence="3" id="KW-1185">Reference proteome</keyword>
<comment type="caution">
    <text evidence="1">The sequence shown here is derived from an EMBL/GenBank/DDBJ whole genome shotgun (WGS) entry which is preliminary data.</text>
</comment>
<reference evidence="1" key="1">
    <citation type="journal article" date="2023" name="Mol. Ecol. Resour.">
        <title>Chromosome-level genome assembly of a triploid poplar Populus alba 'Berolinensis'.</title>
        <authorList>
            <person name="Chen S."/>
            <person name="Yu Y."/>
            <person name="Wang X."/>
            <person name="Wang S."/>
            <person name="Zhang T."/>
            <person name="Zhou Y."/>
            <person name="He R."/>
            <person name="Meng N."/>
            <person name="Wang Y."/>
            <person name="Liu W."/>
            <person name="Liu Z."/>
            <person name="Liu J."/>
            <person name="Guo Q."/>
            <person name="Huang H."/>
            <person name="Sederoff R.R."/>
            <person name="Wang G."/>
            <person name="Qu G."/>
            <person name="Chen S."/>
        </authorList>
    </citation>
    <scope>NUCLEOTIDE SEQUENCE</scope>
    <source>
        <strain evidence="1">SC-2020</strain>
    </source>
</reference>
<evidence type="ECO:0000313" key="2">
    <source>
        <dbReference type="EMBL" id="KAJ6977450.1"/>
    </source>
</evidence>
<dbReference type="Proteomes" id="UP001164929">
    <property type="component" value="Chromosome 12"/>
</dbReference>
<proteinExistence type="predicted"/>
<sequence>MGKMQGFWFSMYGLLSEEIGKETGPKGLGLLWLNGLSSHGFRFTKH</sequence>
<dbReference type="EMBL" id="JAQIZT010000012">
    <property type="protein sequence ID" value="KAJ6977450.1"/>
    <property type="molecule type" value="Genomic_DNA"/>
</dbReference>
<dbReference type="AlphaFoldDB" id="A0AAD6M2B6"/>
<name>A0AAD6M2B6_9ROSI</name>
<organism evidence="1 3">
    <name type="scientific">Populus alba x Populus x berolinensis</name>
    <dbReference type="NCBI Taxonomy" id="444605"/>
    <lineage>
        <taxon>Eukaryota</taxon>
        <taxon>Viridiplantae</taxon>
        <taxon>Streptophyta</taxon>
        <taxon>Embryophyta</taxon>
        <taxon>Tracheophyta</taxon>
        <taxon>Spermatophyta</taxon>
        <taxon>Magnoliopsida</taxon>
        <taxon>eudicotyledons</taxon>
        <taxon>Gunneridae</taxon>
        <taxon>Pentapetalae</taxon>
        <taxon>rosids</taxon>
        <taxon>fabids</taxon>
        <taxon>Malpighiales</taxon>
        <taxon>Salicaceae</taxon>
        <taxon>Saliceae</taxon>
        <taxon>Populus</taxon>
    </lineage>
</organism>